<comment type="similarity">
    <text evidence="2 9">Belongs to the cytochrome P450 family.</text>
</comment>
<dbReference type="GO" id="GO:0004497">
    <property type="term" value="F:monooxygenase activity"/>
    <property type="evidence" value="ECO:0007669"/>
    <property type="project" value="UniProtKB-KW"/>
</dbReference>
<dbReference type="GO" id="GO:0020037">
    <property type="term" value="F:heme binding"/>
    <property type="evidence" value="ECO:0007669"/>
    <property type="project" value="InterPro"/>
</dbReference>
<accession>A0A9P1NBD8</accession>
<keyword evidence="11" id="KW-1185">Reference proteome</keyword>
<keyword evidence="4 8" id="KW-0479">Metal-binding</keyword>
<evidence type="ECO:0000256" key="6">
    <source>
        <dbReference type="ARBA" id="ARBA00023004"/>
    </source>
</evidence>
<evidence type="ECO:0000256" key="2">
    <source>
        <dbReference type="ARBA" id="ARBA00010617"/>
    </source>
</evidence>
<keyword evidence="7 9" id="KW-0503">Monooxygenase</keyword>
<dbReference type="PROSITE" id="PS00086">
    <property type="entry name" value="CYTOCHROME_P450"/>
    <property type="match status" value="1"/>
</dbReference>
<keyword evidence="6 8" id="KW-0408">Iron</keyword>
<comment type="cofactor">
    <cofactor evidence="1 8">
        <name>heme</name>
        <dbReference type="ChEBI" id="CHEBI:30413"/>
    </cofactor>
</comment>
<dbReference type="PANTHER" id="PTHR24292">
    <property type="entry name" value="CYTOCHROME P450"/>
    <property type="match status" value="1"/>
</dbReference>
<organism evidence="10 11">
    <name type="scientific">Caenorhabditis angaria</name>
    <dbReference type="NCBI Taxonomy" id="860376"/>
    <lineage>
        <taxon>Eukaryota</taxon>
        <taxon>Metazoa</taxon>
        <taxon>Ecdysozoa</taxon>
        <taxon>Nematoda</taxon>
        <taxon>Chromadorea</taxon>
        <taxon>Rhabditida</taxon>
        <taxon>Rhabditina</taxon>
        <taxon>Rhabditomorpha</taxon>
        <taxon>Rhabditoidea</taxon>
        <taxon>Rhabditidae</taxon>
        <taxon>Peloderinae</taxon>
        <taxon>Caenorhabditis</taxon>
    </lineage>
</organism>
<evidence type="ECO:0000313" key="10">
    <source>
        <dbReference type="EMBL" id="CAI5455247.1"/>
    </source>
</evidence>
<feature type="binding site" description="axial binding residue" evidence="8">
    <location>
        <position position="456"/>
    </location>
    <ligand>
        <name>heme</name>
        <dbReference type="ChEBI" id="CHEBI:30413"/>
    </ligand>
    <ligandPart>
        <name>Fe</name>
        <dbReference type="ChEBI" id="CHEBI:18248"/>
    </ligandPart>
</feature>
<dbReference type="EMBL" id="CANHGI010000006">
    <property type="protein sequence ID" value="CAI5455247.1"/>
    <property type="molecule type" value="Genomic_DNA"/>
</dbReference>
<evidence type="ECO:0000256" key="4">
    <source>
        <dbReference type="ARBA" id="ARBA00022723"/>
    </source>
</evidence>
<keyword evidence="3 8" id="KW-0349">Heme</keyword>
<comment type="caution">
    <text evidence="10">The sequence shown here is derived from an EMBL/GenBank/DDBJ whole genome shotgun (WGS) entry which is preliminary data.</text>
</comment>
<dbReference type="InterPro" id="IPR036396">
    <property type="entry name" value="Cyt_P450_sf"/>
</dbReference>
<dbReference type="AlphaFoldDB" id="A0A9P1NBD8"/>
<dbReference type="SUPFAM" id="SSF48264">
    <property type="entry name" value="Cytochrome P450"/>
    <property type="match status" value="1"/>
</dbReference>
<sequence>MIILLISVFGFVFYVTLRQYRLYLQLKKCGLNPQFDIYGFTGLFWLDRCDSHENYGEICKKIENNTFSLMRGSRQVVVVSDVEMIHSISTKYYDCFHSRIPEIFEDCPISSETIHMFAARGERWKRLRTLTSFALSTAKLKTLFPTMDTCVSKFMEHVNKHGNDTVSIYGSHRLFQNHTSFVMVQCVYGYSGDENYSLENNQFLTCAMNAFGKFAEFKHNLWEKISFIFTSLRYFLADVSNFIMSNKSRKDFLDHLLCLISVFYLDFSTEQKNYSILKFFYEHRNNERLQENGNGKIDMKNVRVEKRVSNQEIVAQCKFISVAGFDTTANTLTLLFNFLAIFPDVQEKLYEEIRSLEDFSFETLCELPYLGFCIFETLRLYPHASPLQHRICTFDCKIEDMEFKNGFETILNPWMAHHDPLIWGNDVETFRPTRFTELTEIQKRAFMPFGVGPRQCVGMRFAILEIKTTVFRILQEYSVHCNDKTRLDVRMTTRDTGTIWPDADLGFILKRRN</sequence>
<dbReference type="PRINTS" id="PR00463">
    <property type="entry name" value="EP450I"/>
</dbReference>
<dbReference type="GO" id="GO:0016705">
    <property type="term" value="F:oxidoreductase activity, acting on paired donors, with incorporation or reduction of molecular oxygen"/>
    <property type="evidence" value="ECO:0007669"/>
    <property type="project" value="InterPro"/>
</dbReference>
<evidence type="ECO:0000256" key="7">
    <source>
        <dbReference type="ARBA" id="ARBA00023033"/>
    </source>
</evidence>
<dbReference type="Gene3D" id="1.10.630.10">
    <property type="entry name" value="Cytochrome P450"/>
    <property type="match status" value="1"/>
</dbReference>
<dbReference type="GO" id="GO:0005506">
    <property type="term" value="F:iron ion binding"/>
    <property type="evidence" value="ECO:0007669"/>
    <property type="project" value="InterPro"/>
</dbReference>
<proteinExistence type="inferred from homology"/>
<keyword evidence="5 9" id="KW-0560">Oxidoreductase</keyword>
<dbReference type="InterPro" id="IPR001128">
    <property type="entry name" value="Cyt_P450"/>
</dbReference>
<dbReference type="InterPro" id="IPR050476">
    <property type="entry name" value="Insect_CytP450_Detox"/>
</dbReference>
<reference evidence="10" key="1">
    <citation type="submission" date="2022-11" db="EMBL/GenBank/DDBJ databases">
        <authorList>
            <person name="Kikuchi T."/>
        </authorList>
    </citation>
    <scope>NUCLEOTIDE SEQUENCE</scope>
    <source>
        <strain evidence="10">PS1010</strain>
    </source>
</reference>
<dbReference type="InterPro" id="IPR017972">
    <property type="entry name" value="Cyt_P450_CS"/>
</dbReference>
<evidence type="ECO:0000256" key="3">
    <source>
        <dbReference type="ARBA" id="ARBA00022617"/>
    </source>
</evidence>
<dbReference type="OrthoDB" id="2789670at2759"/>
<evidence type="ECO:0000313" key="11">
    <source>
        <dbReference type="Proteomes" id="UP001152747"/>
    </source>
</evidence>
<evidence type="ECO:0000256" key="9">
    <source>
        <dbReference type="RuleBase" id="RU000461"/>
    </source>
</evidence>
<dbReference type="PANTHER" id="PTHR24292:SF98">
    <property type="entry name" value="CYTOCHROME P450"/>
    <property type="match status" value="1"/>
</dbReference>
<evidence type="ECO:0000256" key="5">
    <source>
        <dbReference type="ARBA" id="ARBA00023002"/>
    </source>
</evidence>
<dbReference type="InterPro" id="IPR002401">
    <property type="entry name" value="Cyt_P450_E_grp-I"/>
</dbReference>
<gene>
    <name evidence="10" type="ORF">CAMP_LOCUS17884</name>
</gene>
<evidence type="ECO:0000256" key="1">
    <source>
        <dbReference type="ARBA" id="ARBA00001971"/>
    </source>
</evidence>
<dbReference type="Pfam" id="PF00067">
    <property type="entry name" value="p450"/>
    <property type="match status" value="1"/>
</dbReference>
<evidence type="ECO:0008006" key="12">
    <source>
        <dbReference type="Google" id="ProtNLM"/>
    </source>
</evidence>
<evidence type="ECO:0000256" key="8">
    <source>
        <dbReference type="PIRSR" id="PIRSR602401-1"/>
    </source>
</evidence>
<dbReference type="Proteomes" id="UP001152747">
    <property type="component" value="Unassembled WGS sequence"/>
</dbReference>
<dbReference type="PRINTS" id="PR00385">
    <property type="entry name" value="P450"/>
</dbReference>
<protein>
    <recommendedName>
        <fullName evidence="12">Cytochrome P450</fullName>
    </recommendedName>
</protein>
<name>A0A9P1NBD8_9PELO</name>